<dbReference type="EMBL" id="FMJD01000007">
    <property type="protein sequence ID" value="SCM76167.1"/>
    <property type="molecule type" value="Genomic_DNA"/>
</dbReference>
<organism evidence="1">
    <name type="scientific">uncultured Pleomorphomonas sp</name>
    <dbReference type="NCBI Taxonomy" id="442121"/>
    <lineage>
        <taxon>Bacteria</taxon>
        <taxon>Pseudomonadati</taxon>
        <taxon>Pseudomonadota</taxon>
        <taxon>Alphaproteobacteria</taxon>
        <taxon>Hyphomicrobiales</taxon>
        <taxon>Pleomorphomonadaceae</taxon>
        <taxon>Pleomorphomonas</taxon>
        <taxon>environmental samples</taxon>
    </lineage>
</organism>
<sequence length="66" mass="7262">MCLVKLAFDEDAADQGPVTDIVNVEVDNDDITVTTLFGESLRFRNLCIRRVDLAGATVHLGRRAQS</sequence>
<evidence type="ECO:0000313" key="1">
    <source>
        <dbReference type="EMBL" id="SCM76167.1"/>
    </source>
</evidence>
<protein>
    <submittedName>
        <fullName evidence="1">Putative CooT</fullName>
    </submittedName>
</protein>
<accession>A0A212LFC0</accession>
<dbReference type="RefSeq" id="WP_100079580.1">
    <property type="nucleotide sequence ID" value="NZ_LT608334.1"/>
</dbReference>
<name>A0A212LFC0_9HYPH</name>
<dbReference type="AlphaFoldDB" id="A0A212LFC0"/>
<proteinExistence type="predicted"/>
<reference evidence="1" key="1">
    <citation type="submission" date="2016-08" db="EMBL/GenBank/DDBJ databases">
        <authorList>
            <person name="Seilhamer J.J."/>
        </authorList>
    </citation>
    <scope>NUCLEOTIDE SEQUENCE</scope>
    <source>
        <strain evidence="1">86</strain>
    </source>
</reference>
<gene>
    <name evidence="1" type="ORF">KL86PLE_30614</name>
</gene>